<comment type="caution">
    <text evidence="6">The sequence shown here is derived from an EMBL/GenBank/DDBJ whole genome shotgun (WGS) entry which is preliminary data.</text>
</comment>
<keyword evidence="7" id="KW-1185">Reference proteome</keyword>
<feature type="region of interest" description="Disordered" evidence="4">
    <location>
        <begin position="105"/>
        <end position="133"/>
    </location>
</feature>
<evidence type="ECO:0000256" key="2">
    <source>
        <dbReference type="ARBA" id="ARBA00023125"/>
    </source>
</evidence>
<dbReference type="Gene3D" id="1.10.10.10">
    <property type="entry name" value="Winged helix-like DNA-binding domain superfamily/Winged helix DNA-binding domain"/>
    <property type="match status" value="1"/>
</dbReference>
<sequence length="133" mass="14671">MPRSHQRRAPLTHPPAAEIELLDILHALSDPTRMTIVETLRADLERACGTFPVEVAPSTLSHHFRVLRDAGLIHQREEANRRLTMLRRDDLESRFPGLIDAILAARERPDPTSGAPAEARDVAGGSSGDGVVW</sequence>
<reference evidence="6 7" key="1">
    <citation type="submission" date="2023-07" db="EMBL/GenBank/DDBJ databases">
        <title>Sequencing the genomes of 1000 actinobacteria strains.</title>
        <authorList>
            <person name="Klenk H.-P."/>
        </authorList>
    </citation>
    <scope>NUCLEOTIDE SEQUENCE [LARGE SCALE GENOMIC DNA]</scope>
    <source>
        <strain evidence="6 7">DSM 46740</strain>
    </source>
</reference>
<dbReference type="PRINTS" id="PR00778">
    <property type="entry name" value="HTHARSR"/>
</dbReference>
<keyword evidence="1" id="KW-0805">Transcription regulation</keyword>
<dbReference type="EMBL" id="JAUSQU010000001">
    <property type="protein sequence ID" value="MDP9846374.1"/>
    <property type="molecule type" value="Genomic_DNA"/>
</dbReference>
<keyword evidence="2 6" id="KW-0238">DNA-binding</keyword>
<evidence type="ECO:0000256" key="4">
    <source>
        <dbReference type="SAM" id="MobiDB-lite"/>
    </source>
</evidence>
<dbReference type="CDD" id="cd00090">
    <property type="entry name" value="HTH_ARSR"/>
    <property type="match status" value="1"/>
</dbReference>
<proteinExistence type="predicted"/>
<dbReference type="RefSeq" id="WP_307562807.1">
    <property type="nucleotide sequence ID" value="NZ_JAUSQU010000001.1"/>
</dbReference>
<feature type="domain" description="HTH arsR-type" evidence="5">
    <location>
        <begin position="13"/>
        <end position="106"/>
    </location>
</feature>
<dbReference type="PANTHER" id="PTHR33154:SF12">
    <property type="entry name" value="TRANSCRIPTIONAL REGULATORY PROTEIN"/>
    <property type="match status" value="1"/>
</dbReference>
<keyword evidence="3" id="KW-0804">Transcription</keyword>
<dbReference type="InterPro" id="IPR001845">
    <property type="entry name" value="HTH_ArsR_DNA-bd_dom"/>
</dbReference>
<accession>A0ABT9QI62</accession>
<dbReference type="Proteomes" id="UP001225356">
    <property type="component" value="Unassembled WGS sequence"/>
</dbReference>
<dbReference type="PROSITE" id="PS50987">
    <property type="entry name" value="HTH_ARSR_2"/>
    <property type="match status" value="1"/>
</dbReference>
<dbReference type="SUPFAM" id="SSF46785">
    <property type="entry name" value="Winged helix' DNA-binding domain"/>
    <property type="match status" value="1"/>
</dbReference>
<evidence type="ECO:0000259" key="5">
    <source>
        <dbReference type="PROSITE" id="PS50987"/>
    </source>
</evidence>
<name>A0ABT9QI62_9ACTN</name>
<evidence type="ECO:0000256" key="1">
    <source>
        <dbReference type="ARBA" id="ARBA00023015"/>
    </source>
</evidence>
<evidence type="ECO:0000256" key="3">
    <source>
        <dbReference type="ARBA" id="ARBA00023163"/>
    </source>
</evidence>
<evidence type="ECO:0000313" key="6">
    <source>
        <dbReference type="EMBL" id="MDP9846374.1"/>
    </source>
</evidence>
<dbReference type="InterPro" id="IPR011991">
    <property type="entry name" value="ArsR-like_HTH"/>
</dbReference>
<dbReference type="GO" id="GO:0003677">
    <property type="term" value="F:DNA binding"/>
    <property type="evidence" value="ECO:0007669"/>
    <property type="project" value="UniProtKB-KW"/>
</dbReference>
<protein>
    <submittedName>
        <fullName evidence="6">DNA-binding transcriptional ArsR family regulator</fullName>
    </submittedName>
</protein>
<dbReference type="SMART" id="SM00418">
    <property type="entry name" value="HTH_ARSR"/>
    <property type="match status" value="1"/>
</dbReference>
<dbReference type="Pfam" id="PF12840">
    <property type="entry name" value="HTH_20"/>
    <property type="match status" value="1"/>
</dbReference>
<organism evidence="6 7">
    <name type="scientific">Streptosporangium lutulentum</name>
    <dbReference type="NCBI Taxonomy" id="1461250"/>
    <lineage>
        <taxon>Bacteria</taxon>
        <taxon>Bacillati</taxon>
        <taxon>Actinomycetota</taxon>
        <taxon>Actinomycetes</taxon>
        <taxon>Streptosporangiales</taxon>
        <taxon>Streptosporangiaceae</taxon>
        <taxon>Streptosporangium</taxon>
    </lineage>
</organism>
<dbReference type="InterPro" id="IPR051081">
    <property type="entry name" value="HTH_MetalResp_TranReg"/>
</dbReference>
<dbReference type="InterPro" id="IPR036390">
    <property type="entry name" value="WH_DNA-bd_sf"/>
</dbReference>
<gene>
    <name evidence="6" type="ORF">J2853_005585</name>
</gene>
<evidence type="ECO:0000313" key="7">
    <source>
        <dbReference type="Proteomes" id="UP001225356"/>
    </source>
</evidence>
<dbReference type="InterPro" id="IPR036388">
    <property type="entry name" value="WH-like_DNA-bd_sf"/>
</dbReference>
<dbReference type="PANTHER" id="PTHR33154">
    <property type="entry name" value="TRANSCRIPTIONAL REGULATOR, ARSR FAMILY"/>
    <property type="match status" value="1"/>
</dbReference>